<dbReference type="SUPFAM" id="SSF48726">
    <property type="entry name" value="Immunoglobulin"/>
    <property type="match status" value="1"/>
</dbReference>
<reference evidence="5 6" key="1">
    <citation type="journal article" date="2011" name="Proc. Natl. Acad. Sci. U.S.A.">
        <title>Genetic diversity and population structure of the endangered marsupial Sarcophilus harrisii (Tasmanian devil).</title>
        <authorList>
            <person name="Miller W."/>
            <person name="Hayes V.M."/>
            <person name="Ratan A."/>
            <person name="Petersen D.C."/>
            <person name="Wittekindt N.E."/>
            <person name="Miller J."/>
            <person name="Walenz B."/>
            <person name="Knight J."/>
            <person name="Qi J."/>
            <person name="Zhao F."/>
            <person name="Wang Q."/>
            <person name="Bedoya-Reina O.C."/>
            <person name="Katiyar N."/>
            <person name="Tomsho L.P."/>
            <person name="Kasson L.M."/>
            <person name="Hardie R.A."/>
            <person name="Woodbridge P."/>
            <person name="Tindall E.A."/>
            <person name="Bertelsen M.F."/>
            <person name="Dixon D."/>
            <person name="Pyecroft S."/>
            <person name="Helgen K.M."/>
            <person name="Lesk A.M."/>
            <person name="Pringle T.H."/>
            <person name="Patterson N."/>
            <person name="Zhang Y."/>
            <person name="Kreiss A."/>
            <person name="Woods G.M."/>
            <person name="Jones M.E."/>
            <person name="Schuster S.C."/>
        </authorList>
    </citation>
    <scope>NUCLEOTIDE SEQUENCE [LARGE SCALE GENOMIC DNA]</scope>
</reference>
<keyword evidence="3" id="KW-0812">Transmembrane</keyword>
<keyword evidence="3" id="KW-0472">Membrane</keyword>
<organism evidence="5 6">
    <name type="scientific">Sarcophilus harrisii</name>
    <name type="common">Tasmanian devil</name>
    <name type="synonym">Sarcophilus laniarius</name>
    <dbReference type="NCBI Taxonomy" id="9305"/>
    <lineage>
        <taxon>Eukaryota</taxon>
        <taxon>Metazoa</taxon>
        <taxon>Chordata</taxon>
        <taxon>Craniata</taxon>
        <taxon>Vertebrata</taxon>
        <taxon>Euteleostomi</taxon>
        <taxon>Mammalia</taxon>
        <taxon>Metatheria</taxon>
        <taxon>Dasyuromorphia</taxon>
        <taxon>Dasyuridae</taxon>
        <taxon>Sarcophilus</taxon>
    </lineage>
</organism>
<reference evidence="5" key="3">
    <citation type="submission" date="2025-09" db="UniProtKB">
        <authorList>
            <consortium name="Ensembl"/>
        </authorList>
    </citation>
    <scope>IDENTIFICATION</scope>
</reference>
<dbReference type="SMART" id="SM00407">
    <property type="entry name" value="IGc1"/>
    <property type="match status" value="1"/>
</dbReference>
<dbReference type="GeneTree" id="ENSGT01120000271825"/>
<dbReference type="GO" id="GO:0005615">
    <property type="term" value="C:extracellular space"/>
    <property type="evidence" value="ECO:0007669"/>
    <property type="project" value="TreeGrafter"/>
</dbReference>
<dbReference type="PROSITE" id="PS50835">
    <property type="entry name" value="IG_LIKE"/>
    <property type="match status" value="1"/>
</dbReference>
<dbReference type="InterPro" id="IPR013783">
    <property type="entry name" value="Ig-like_fold"/>
</dbReference>
<dbReference type="InterPro" id="IPR003597">
    <property type="entry name" value="Ig_C1-set"/>
</dbReference>
<evidence type="ECO:0000313" key="6">
    <source>
        <dbReference type="Proteomes" id="UP000007648"/>
    </source>
</evidence>
<evidence type="ECO:0000256" key="1">
    <source>
        <dbReference type="ARBA" id="ARBA00023180"/>
    </source>
</evidence>
<sequence>MGKSFYGRISQDSQDHTCQLQCSLLPICFPAFHRHEGQFIAVGETSLLDYTILHVIDDVNMCSYDKRDKQLVVKESWMSLALGEEFLKHKTQSDHRNITELIYKRNGILAICELDRDIEVKSQICIALDGEDFFQVDNQVDHWVFMHEALFWRDLRKHSMEQYCVTTMRKILQYSRMKDDVPPEVAVSHRDSLNGNITLSCLATGFYPRSIQLYWEKNGRLGVWGQERSSGILPNADATFYLQVTLEIPLRDTYTDYTCVVEHSALEKPVICPVPVKPIPTGIPWAKALGIPLAFILVLSCAGAFTAWKKKKTDVYVWRKEGKKSASQVQREKGKRERDHNE</sequence>
<dbReference type="GO" id="GO:0006955">
    <property type="term" value="P:immune response"/>
    <property type="evidence" value="ECO:0007669"/>
    <property type="project" value="TreeGrafter"/>
</dbReference>
<dbReference type="Proteomes" id="UP000007648">
    <property type="component" value="Unassembled WGS sequence"/>
</dbReference>
<dbReference type="PANTHER" id="PTHR16675">
    <property type="entry name" value="MHC CLASS I-RELATED"/>
    <property type="match status" value="1"/>
</dbReference>
<dbReference type="Ensembl" id="ENSSHAT00000051489.1">
    <property type="protein sequence ID" value="ENSSHAP00000024980.1"/>
    <property type="gene ID" value="ENSSHAG00000021429.1"/>
</dbReference>
<dbReference type="InterPro" id="IPR003006">
    <property type="entry name" value="Ig/MHC_CS"/>
</dbReference>
<name>A0A7N4NL05_SARHA</name>
<keyword evidence="6" id="KW-1185">Reference proteome</keyword>
<dbReference type="InterPro" id="IPR037055">
    <property type="entry name" value="MHC_I-like_Ag-recog_sf"/>
</dbReference>
<dbReference type="InterPro" id="IPR036179">
    <property type="entry name" value="Ig-like_dom_sf"/>
</dbReference>
<dbReference type="SUPFAM" id="SSF54452">
    <property type="entry name" value="MHC antigen-recognition domain"/>
    <property type="match status" value="1"/>
</dbReference>
<dbReference type="PROSITE" id="PS00290">
    <property type="entry name" value="IG_MHC"/>
    <property type="match status" value="1"/>
</dbReference>
<dbReference type="AlphaFoldDB" id="A0A7N4NL05"/>
<feature type="domain" description="Ig-like" evidence="4">
    <location>
        <begin position="183"/>
        <end position="271"/>
    </location>
</feature>
<proteinExistence type="predicted"/>
<accession>A0A7N4NL05</accession>
<dbReference type="PANTHER" id="PTHR16675:SF67">
    <property type="entry name" value="IG-LIKE DOMAIN-CONTAINING PROTEIN"/>
    <property type="match status" value="1"/>
</dbReference>
<keyword evidence="3" id="KW-1133">Transmembrane helix</keyword>
<protein>
    <recommendedName>
        <fullName evidence="4">Ig-like domain-containing protein</fullName>
    </recommendedName>
</protein>
<dbReference type="Gene3D" id="2.60.40.10">
    <property type="entry name" value="Immunoglobulins"/>
    <property type="match status" value="1"/>
</dbReference>
<dbReference type="GO" id="GO:0009897">
    <property type="term" value="C:external side of plasma membrane"/>
    <property type="evidence" value="ECO:0007669"/>
    <property type="project" value="TreeGrafter"/>
</dbReference>
<dbReference type="InterPro" id="IPR007110">
    <property type="entry name" value="Ig-like_dom"/>
</dbReference>
<reference evidence="5" key="2">
    <citation type="submission" date="2025-08" db="UniProtKB">
        <authorList>
            <consortium name="Ensembl"/>
        </authorList>
    </citation>
    <scope>IDENTIFICATION</scope>
</reference>
<dbReference type="FunFam" id="2.60.40.10:FF:002056">
    <property type="entry name" value="MHC class I antigen"/>
    <property type="match status" value="1"/>
</dbReference>
<dbReference type="InterPro" id="IPR011162">
    <property type="entry name" value="MHC_I/II-like_Ag-recog"/>
</dbReference>
<keyword evidence="1" id="KW-0325">Glycoprotein</keyword>
<feature type="region of interest" description="Disordered" evidence="2">
    <location>
        <begin position="321"/>
        <end position="342"/>
    </location>
</feature>
<dbReference type="InterPro" id="IPR050208">
    <property type="entry name" value="MHC_class-I_related"/>
</dbReference>
<feature type="transmembrane region" description="Helical" evidence="3">
    <location>
        <begin position="285"/>
        <end position="308"/>
    </location>
</feature>
<dbReference type="Gene3D" id="3.30.500.10">
    <property type="entry name" value="MHC class I-like antigen recognition-like"/>
    <property type="match status" value="1"/>
</dbReference>
<dbReference type="Pfam" id="PF07654">
    <property type="entry name" value="C1-set"/>
    <property type="match status" value="1"/>
</dbReference>
<evidence type="ECO:0000313" key="5">
    <source>
        <dbReference type="Ensembl" id="ENSSHAP00000024980.1"/>
    </source>
</evidence>
<evidence type="ECO:0000259" key="4">
    <source>
        <dbReference type="PROSITE" id="PS50835"/>
    </source>
</evidence>
<evidence type="ECO:0000256" key="2">
    <source>
        <dbReference type="SAM" id="MobiDB-lite"/>
    </source>
</evidence>
<evidence type="ECO:0000256" key="3">
    <source>
        <dbReference type="SAM" id="Phobius"/>
    </source>
</evidence>
<dbReference type="InParanoid" id="A0A7N4NL05"/>